<evidence type="ECO:0000256" key="1">
    <source>
        <dbReference type="ARBA" id="ARBA00004324"/>
    </source>
</evidence>
<dbReference type="GO" id="GO:0003723">
    <property type="term" value="F:RNA binding"/>
    <property type="evidence" value="ECO:0007669"/>
    <property type="project" value="InterPro"/>
</dbReference>
<keyword evidence="5" id="KW-0539">Nucleus</keyword>
<comment type="similarity">
    <text evidence="3">Belongs to the SMN family.</text>
</comment>
<dbReference type="PANTHER" id="PTHR13681:SF26">
    <property type="entry name" value="SURVIVAL OF MOTOR NEURON-RELATED-SPLICING FACTOR 30"/>
    <property type="match status" value="1"/>
</dbReference>
<name>A9V9M4_MONBE</name>
<dbReference type="GO" id="GO:0006397">
    <property type="term" value="P:mRNA processing"/>
    <property type="evidence" value="ECO:0007669"/>
    <property type="project" value="InterPro"/>
</dbReference>
<dbReference type="EMBL" id="CH991571">
    <property type="protein sequence ID" value="EDQ85694.1"/>
    <property type="molecule type" value="Genomic_DNA"/>
</dbReference>
<keyword evidence="4" id="KW-0507">mRNA processing</keyword>
<dbReference type="Gene3D" id="2.30.30.140">
    <property type="match status" value="1"/>
</dbReference>
<dbReference type="InterPro" id="IPR010304">
    <property type="entry name" value="SMN_Tudor"/>
</dbReference>
<dbReference type="InterPro" id="IPR002999">
    <property type="entry name" value="Tudor"/>
</dbReference>
<dbReference type="InParanoid" id="A9V9M4"/>
<dbReference type="GO" id="GO:0005634">
    <property type="term" value="C:nucleus"/>
    <property type="evidence" value="ECO:0000318"/>
    <property type="project" value="GO_Central"/>
</dbReference>
<evidence type="ECO:0000256" key="4">
    <source>
        <dbReference type="ARBA" id="ARBA00022728"/>
    </source>
</evidence>
<dbReference type="PROSITE" id="PS50304">
    <property type="entry name" value="TUDOR"/>
    <property type="match status" value="1"/>
</dbReference>
<dbReference type="GeneID" id="5894714"/>
<protein>
    <recommendedName>
        <fullName evidence="7">Survival of motor neuron-related-splicing factor 30</fullName>
    </recommendedName>
    <alternativeName>
        <fullName evidence="8">Survival motor neuron domain-containing protein 1</fullName>
    </alternativeName>
</protein>
<evidence type="ECO:0000313" key="11">
    <source>
        <dbReference type="EMBL" id="EDQ85694.1"/>
    </source>
</evidence>
<keyword evidence="12" id="KW-1185">Reference proteome</keyword>
<keyword evidence="4" id="KW-0508">mRNA splicing</keyword>
<dbReference type="Pfam" id="PF06003">
    <property type="entry name" value="SMN_Tudor"/>
    <property type="match status" value="1"/>
</dbReference>
<organism evidence="11 12">
    <name type="scientific">Monosiga brevicollis</name>
    <name type="common">Choanoflagellate</name>
    <dbReference type="NCBI Taxonomy" id="81824"/>
    <lineage>
        <taxon>Eukaryota</taxon>
        <taxon>Choanoflagellata</taxon>
        <taxon>Craspedida</taxon>
        <taxon>Salpingoecidae</taxon>
        <taxon>Monosiga</taxon>
    </lineage>
</organism>
<dbReference type="eggNOG" id="KOG3026">
    <property type="taxonomic scope" value="Eukaryota"/>
</dbReference>
<evidence type="ECO:0000256" key="2">
    <source>
        <dbReference type="ARBA" id="ARBA00004408"/>
    </source>
</evidence>
<gene>
    <name evidence="11" type="ORF">MONBRDRAFT_38703</name>
</gene>
<reference evidence="11 12" key="1">
    <citation type="journal article" date="2008" name="Nature">
        <title>The genome of the choanoflagellate Monosiga brevicollis and the origin of metazoans.</title>
        <authorList>
            <consortium name="JGI Sequencing"/>
            <person name="King N."/>
            <person name="Westbrook M.J."/>
            <person name="Young S.L."/>
            <person name="Kuo A."/>
            <person name="Abedin M."/>
            <person name="Chapman J."/>
            <person name="Fairclough S."/>
            <person name="Hellsten U."/>
            <person name="Isogai Y."/>
            <person name="Letunic I."/>
            <person name="Marr M."/>
            <person name="Pincus D."/>
            <person name="Putnam N."/>
            <person name="Rokas A."/>
            <person name="Wright K.J."/>
            <person name="Zuzow R."/>
            <person name="Dirks W."/>
            <person name="Good M."/>
            <person name="Goodstein D."/>
            <person name="Lemons D."/>
            <person name="Li W."/>
            <person name="Lyons J.B."/>
            <person name="Morris A."/>
            <person name="Nichols S."/>
            <person name="Richter D.J."/>
            <person name="Salamov A."/>
            <person name="Bork P."/>
            <person name="Lim W.A."/>
            <person name="Manning G."/>
            <person name="Miller W.T."/>
            <person name="McGinnis W."/>
            <person name="Shapiro H."/>
            <person name="Tjian R."/>
            <person name="Grigoriev I.V."/>
            <person name="Rokhsar D."/>
        </authorList>
    </citation>
    <scope>NUCLEOTIDE SEQUENCE [LARGE SCALE GENOMIC DNA]</scope>
    <source>
        <strain evidence="12">MX1 / ATCC 50154</strain>
    </source>
</reference>
<dbReference type="FunCoup" id="A9V9M4">
    <property type="interactions" value="1551"/>
</dbReference>
<dbReference type="CDD" id="cd21182">
    <property type="entry name" value="Tudor_SMN_SPF30-like"/>
    <property type="match status" value="1"/>
</dbReference>
<accession>A9V9M4</accession>
<feature type="compositionally biased region" description="Basic and acidic residues" evidence="9">
    <location>
        <begin position="176"/>
        <end position="185"/>
    </location>
</feature>
<comment type="function">
    <text evidence="6">Involved in spliceosome assembly.</text>
</comment>
<evidence type="ECO:0000256" key="5">
    <source>
        <dbReference type="ARBA" id="ARBA00023242"/>
    </source>
</evidence>
<evidence type="ECO:0000256" key="6">
    <source>
        <dbReference type="ARBA" id="ARBA00037618"/>
    </source>
</evidence>
<feature type="domain" description="Tudor" evidence="10">
    <location>
        <begin position="69"/>
        <end position="129"/>
    </location>
</feature>
<proteinExistence type="inferred from homology"/>
<dbReference type="KEGG" id="mbr:MONBRDRAFT_38703"/>
<comment type="subcellular location">
    <subcellularLocation>
        <location evidence="1">Nucleus speckle</location>
    </subcellularLocation>
    <subcellularLocation>
        <location evidence="2">Nucleus</location>
        <location evidence="2">Cajal body</location>
    </subcellularLocation>
</comment>
<evidence type="ECO:0000256" key="3">
    <source>
        <dbReference type="ARBA" id="ARBA00005371"/>
    </source>
</evidence>
<dbReference type="SMART" id="SM00333">
    <property type="entry name" value="TUDOR"/>
    <property type="match status" value="1"/>
</dbReference>
<dbReference type="SUPFAM" id="SSF63748">
    <property type="entry name" value="Tudor/PWWP/MBT"/>
    <property type="match status" value="1"/>
</dbReference>
<dbReference type="RefSeq" id="XP_001749409.1">
    <property type="nucleotide sequence ID" value="XM_001749357.1"/>
</dbReference>
<dbReference type="GO" id="GO:0016607">
    <property type="term" value="C:nuclear speck"/>
    <property type="evidence" value="ECO:0007669"/>
    <property type="project" value="UniProtKB-SubCell"/>
</dbReference>
<sequence length="252" mass="26686">MAAELAEMRAQLAQVEALILAEPDNAEYQALASNIKQLIALQSQVAGVTAPADGDASGADGAKPKTVDGWTVGQECEAVWSDDGKYYKAVITAFTDDGLRAMVTFPEYEDSDEVKLASLRPLGGAGSGPSAKTGPKSKVSTGAAGDAPVTASSEPLKKKKKSYEERKKHEAKRRAKETELEKAYNDKANSWKNFAKKSKKKASGVGGSGKHGQSIFKTPDSYDGKVGVGTCGIGGKGMTSFTNRGKWQFEKE</sequence>
<dbReference type="PANTHER" id="PTHR13681">
    <property type="entry name" value="SURVIVAL OF MOTOR NEURON-RELATED-SPLICING FACTOR 30-RELATED"/>
    <property type="match status" value="1"/>
</dbReference>
<evidence type="ECO:0000256" key="9">
    <source>
        <dbReference type="SAM" id="MobiDB-lite"/>
    </source>
</evidence>
<dbReference type="GO" id="GO:0005737">
    <property type="term" value="C:cytoplasm"/>
    <property type="evidence" value="ECO:0007669"/>
    <property type="project" value="InterPro"/>
</dbReference>
<dbReference type="OMA" id="CMAVWSQ"/>
<evidence type="ECO:0000256" key="8">
    <source>
        <dbReference type="ARBA" id="ARBA00042567"/>
    </source>
</evidence>
<dbReference type="Proteomes" id="UP000001357">
    <property type="component" value="Unassembled WGS sequence"/>
</dbReference>
<dbReference type="AlphaFoldDB" id="A9V9M4"/>
<dbReference type="GO" id="GO:0005681">
    <property type="term" value="C:spliceosomal complex"/>
    <property type="evidence" value="ECO:0007669"/>
    <property type="project" value="UniProtKB-KW"/>
</dbReference>
<feature type="region of interest" description="Disordered" evidence="9">
    <location>
        <begin position="119"/>
        <end position="221"/>
    </location>
</feature>
<evidence type="ECO:0000259" key="10">
    <source>
        <dbReference type="PROSITE" id="PS50304"/>
    </source>
</evidence>
<dbReference type="STRING" id="81824.A9V9M4"/>
<evidence type="ECO:0000256" key="7">
    <source>
        <dbReference type="ARBA" id="ARBA00041083"/>
    </source>
</evidence>
<evidence type="ECO:0000313" key="12">
    <source>
        <dbReference type="Proteomes" id="UP000001357"/>
    </source>
</evidence>
<dbReference type="GO" id="GO:0015030">
    <property type="term" value="C:Cajal body"/>
    <property type="evidence" value="ECO:0007669"/>
    <property type="project" value="UniProtKB-SubCell"/>
</dbReference>
<keyword evidence="4" id="KW-0747">Spliceosome</keyword>